<evidence type="ECO:0000313" key="1">
    <source>
        <dbReference type="EMBL" id="CAD8105407.1"/>
    </source>
</evidence>
<accession>A0A8S1PPU6</accession>
<comment type="caution">
    <text evidence="1">The sequence shown here is derived from an EMBL/GenBank/DDBJ whole genome shotgun (WGS) entry which is preliminary data.</text>
</comment>
<dbReference type="EMBL" id="CAJJDM010000130">
    <property type="protein sequence ID" value="CAD8105407.1"/>
    <property type="molecule type" value="Genomic_DNA"/>
</dbReference>
<reference evidence="1" key="1">
    <citation type="submission" date="2021-01" db="EMBL/GenBank/DDBJ databases">
        <authorList>
            <consortium name="Genoscope - CEA"/>
            <person name="William W."/>
        </authorList>
    </citation>
    <scope>NUCLEOTIDE SEQUENCE</scope>
</reference>
<name>A0A8S1PPU6_PARPR</name>
<keyword evidence="2" id="KW-1185">Reference proteome</keyword>
<dbReference type="AlphaFoldDB" id="A0A8S1PPU6"/>
<protein>
    <submittedName>
        <fullName evidence="1">Uncharacterized protein</fullName>
    </submittedName>
</protein>
<evidence type="ECO:0000313" key="2">
    <source>
        <dbReference type="Proteomes" id="UP000688137"/>
    </source>
</evidence>
<dbReference type="Proteomes" id="UP000688137">
    <property type="component" value="Unassembled WGS sequence"/>
</dbReference>
<gene>
    <name evidence="1" type="ORF">PPRIM_AZ9-3.1.T1270056</name>
</gene>
<proteinExistence type="predicted"/>
<organism evidence="1 2">
    <name type="scientific">Paramecium primaurelia</name>
    <dbReference type="NCBI Taxonomy" id="5886"/>
    <lineage>
        <taxon>Eukaryota</taxon>
        <taxon>Sar</taxon>
        <taxon>Alveolata</taxon>
        <taxon>Ciliophora</taxon>
        <taxon>Intramacronucleata</taxon>
        <taxon>Oligohymenophorea</taxon>
        <taxon>Peniculida</taxon>
        <taxon>Parameciidae</taxon>
        <taxon>Paramecium</taxon>
    </lineage>
</organism>
<dbReference type="OMA" id="ICNAIEM"/>
<sequence length="401" mass="46335">MIIFISAILNVVNSFVGDQTCSSQLTQSNCQNLGYCFWDGSNCQVEDCYKIDEIAACRTNGVLHIPPSIICNAIEMESYYYQIYANVCNDPSDDPNELVQHYIRYQEPKSGFPDKSSDGVTLALWNTLFPQYGYISQIYTIQILKQNMVQLDQTLDIYIKYRSLFLYDTYWTYDQEKSISYMFQQLRDDTTLINTNKKPMITKVWQIVDNLLERFRIIGNNYTAIYPLYSISQVSLSRQKAELSGHKHVATFKWTQYLYNGYVQLLGYDLHQFGFVGQLTQVYEINVYESGHTPLSLTYGIIFTFPYDITLIPVPQLIYLYSFNKATLQETLIRQLSTGAFGDCNYDSDTKKTTCQIYPLSVNTQYFIGTTLTTCTSITKRYQCKQPRCLWTGSICTNNVP</sequence>